<dbReference type="KEGG" id="bjp:RN69_15175"/>
<accession>A0A0A3XQ33</accession>
<dbReference type="AlphaFoldDB" id="A0A0A3XQ33"/>
<dbReference type="Proteomes" id="UP000030377">
    <property type="component" value="Unassembled WGS sequence"/>
</dbReference>
<dbReference type="RefSeq" id="WP_038935526.1">
    <property type="nucleotide sequence ID" value="NZ_BJNK01000018.1"/>
</dbReference>
<organism evidence="1 2">
    <name type="scientific">Bradyrhizobium japonicum</name>
    <dbReference type="NCBI Taxonomy" id="375"/>
    <lineage>
        <taxon>Bacteria</taxon>
        <taxon>Pseudomonadati</taxon>
        <taxon>Pseudomonadota</taxon>
        <taxon>Alphaproteobacteria</taxon>
        <taxon>Hyphomicrobiales</taxon>
        <taxon>Nitrobacteraceae</taxon>
        <taxon>Bradyrhizobium</taxon>
    </lineage>
</organism>
<comment type="caution">
    <text evidence="1">The sequence shown here is derived from an EMBL/GenBank/DDBJ whole genome shotgun (WGS) entry which is preliminary data.</text>
</comment>
<evidence type="ECO:0000313" key="2">
    <source>
        <dbReference type="Proteomes" id="UP000030377"/>
    </source>
</evidence>
<dbReference type="PATRIC" id="fig|375.37.peg.6871"/>
<evidence type="ECO:0000313" key="1">
    <source>
        <dbReference type="EMBL" id="KGT75276.1"/>
    </source>
</evidence>
<dbReference type="GeneID" id="64071853"/>
<dbReference type="EMBL" id="JRPN01000025">
    <property type="protein sequence ID" value="KGT75276.1"/>
    <property type="molecule type" value="Genomic_DNA"/>
</dbReference>
<name>A0A0A3XQ33_BRAJP</name>
<protein>
    <submittedName>
        <fullName evidence="1">Uncharacterized protein</fullName>
    </submittedName>
</protein>
<proteinExistence type="predicted"/>
<sequence>MLDEDLARIRAHRNNIHRYRRLLRTKVSELERQFIERRLAEEQTALDALTADTFPVAFAMPKGSAGSEGAGAEP</sequence>
<reference evidence="1 2" key="1">
    <citation type="submission" date="2014-09" db="EMBL/GenBank/DDBJ databases">
        <title>Draft genome of Bradyrhizobium japonicum Is-34.</title>
        <authorList>
            <person name="Tsurumaru H."/>
            <person name="Yamakawa T."/>
            <person name="Hashimoto S."/>
            <person name="Okizaki K."/>
            <person name="Kanesaki Y."/>
            <person name="Yoshikawa H."/>
            <person name="Yajima S."/>
        </authorList>
    </citation>
    <scope>NUCLEOTIDE SEQUENCE [LARGE SCALE GENOMIC DNA]</scope>
    <source>
        <strain evidence="1 2">Is-34</strain>
    </source>
</reference>
<gene>
    <name evidence="1" type="ORF">MA20_32695</name>
</gene>